<reference evidence="2" key="1">
    <citation type="submission" date="2017-01" db="EMBL/GenBank/DDBJ databases">
        <title>Komagataeibacter sp. MSKU9 whole genome sequencing project.</title>
        <authorList>
            <person name="Matsutani M."/>
            <person name="Naloka K."/>
            <person name="Theeragool G."/>
            <person name="Yakushi T."/>
            <person name="Matsushita K."/>
        </authorList>
    </citation>
    <scope>NUCLEOTIDE SEQUENCE [LARGE SCALE GENOMIC DNA]</scope>
    <source>
        <strain evidence="2">MSKU9</strain>
    </source>
</reference>
<organism evidence="1 2">
    <name type="scientific">Komagataeibacter diospyri</name>
    <dbReference type="NCBI Taxonomy" id="1932662"/>
    <lineage>
        <taxon>Bacteria</taxon>
        <taxon>Pseudomonadati</taxon>
        <taxon>Pseudomonadota</taxon>
        <taxon>Alphaproteobacteria</taxon>
        <taxon>Acetobacterales</taxon>
        <taxon>Acetobacteraceae</taxon>
        <taxon>Komagataeibacter</taxon>
    </lineage>
</organism>
<proteinExistence type="predicted"/>
<comment type="caution">
    <text evidence="1">The sequence shown here is derived from an EMBL/GenBank/DDBJ whole genome shotgun (WGS) entry which is preliminary data.</text>
</comment>
<keyword evidence="2" id="KW-1185">Reference proteome</keyword>
<sequence>MHTNLSRTAIHPTATITKSYVRDYLEFLLLFHTCITDRRSDPGAKQRRNGSIPMSSV</sequence>
<evidence type="ECO:0000313" key="1">
    <source>
        <dbReference type="EMBL" id="GCE83108.1"/>
    </source>
</evidence>
<accession>A0A4P5NND3</accession>
<dbReference type="Proteomes" id="UP000315095">
    <property type="component" value="Unassembled WGS sequence"/>
</dbReference>
<protein>
    <submittedName>
        <fullName evidence="1">Uncharacterized protein</fullName>
    </submittedName>
</protein>
<gene>
    <name evidence="1" type="ORF">MSKU9_1249</name>
</gene>
<dbReference type="AlphaFoldDB" id="A0A4P5NND3"/>
<evidence type="ECO:0000313" key="2">
    <source>
        <dbReference type="Proteomes" id="UP000315095"/>
    </source>
</evidence>
<name>A0A4P5NND3_9PROT</name>
<dbReference type="EMBL" id="BDLU01000032">
    <property type="protein sequence ID" value="GCE83108.1"/>
    <property type="molecule type" value="Genomic_DNA"/>
</dbReference>